<keyword evidence="3" id="KW-1185">Reference proteome</keyword>
<feature type="region of interest" description="Disordered" evidence="1">
    <location>
        <begin position="142"/>
        <end position="204"/>
    </location>
</feature>
<feature type="compositionally biased region" description="Polar residues" evidence="1">
    <location>
        <begin position="63"/>
        <end position="73"/>
    </location>
</feature>
<dbReference type="OrthoDB" id="4035738at2759"/>
<feature type="region of interest" description="Disordered" evidence="1">
    <location>
        <begin position="1"/>
        <end position="73"/>
    </location>
</feature>
<protein>
    <submittedName>
        <fullName evidence="2">LAQU0S04e02718g1_1</fullName>
    </submittedName>
</protein>
<feature type="compositionally biased region" description="Polar residues" evidence="1">
    <location>
        <begin position="150"/>
        <end position="164"/>
    </location>
</feature>
<accession>A0A0P1KZF2</accession>
<feature type="compositionally biased region" description="Basic and acidic residues" evidence="1">
    <location>
        <begin position="183"/>
        <end position="201"/>
    </location>
</feature>
<proteinExistence type="predicted"/>
<dbReference type="Proteomes" id="UP000236544">
    <property type="component" value="Unassembled WGS sequence"/>
</dbReference>
<reference evidence="3" key="1">
    <citation type="submission" date="2015-10" db="EMBL/GenBank/DDBJ databases">
        <authorList>
            <person name="Devillers H."/>
        </authorList>
    </citation>
    <scope>NUCLEOTIDE SEQUENCE [LARGE SCALE GENOMIC DNA]</scope>
</reference>
<dbReference type="EMBL" id="LN890563">
    <property type="protein sequence ID" value="CUS21872.1"/>
    <property type="molecule type" value="Genomic_DNA"/>
</dbReference>
<sequence length="219" mass="23985">MCSNRNDEDEASSELELSSLSSSDSFEPRAFEGPPSEFKSIASESSAQPSPSIDTKDFHPVKSNGTLRKQDSNVIEQIMTHNATEGRSETVESLKKNGLDLKKKAIPDINNPAANYKNCAFPEEYQMETDTGLVKAQTLHGLNRLESRNSGRSGASQKKSIRTGNSTTNSDSASASNTINGLDGEKLRKAVEKNQKKIDKYQRHKASGGLRKFIGKIFD</sequence>
<name>A0A0P1KZF2_9SACH</name>
<feature type="compositionally biased region" description="Low complexity" evidence="1">
    <location>
        <begin position="14"/>
        <end position="25"/>
    </location>
</feature>
<feature type="compositionally biased region" description="Low complexity" evidence="1">
    <location>
        <begin position="165"/>
        <end position="178"/>
    </location>
</feature>
<feature type="compositionally biased region" description="Polar residues" evidence="1">
    <location>
        <begin position="42"/>
        <end position="53"/>
    </location>
</feature>
<evidence type="ECO:0000313" key="2">
    <source>
        <dbReference type="EMBL" id="CUS21872.1"/>
    </source>
</evidence>
<evidence type="ECO:0000313" key="3">
    <source>
        <dbReference type="Proteomes" id="UP000236544"/>
    </source>
</evidence>
<evidence type="ECO:0000256" key="1">
    <source>
        <dbReference type="SAM" id="MobiDB-lite"/>
    </source>
</evidence>
<organism evidence="2 3">
    <name type="scientific">Lachancea quebecensis</name>
    <dbReference type="NCBI Taxonomy" id="1654605"/>
    <lineage>
        <taxon>Eukaryota</taxon>
        <taxon>Fungi</taxon>
        <taxon>Dikarya</taxon>
        <taxon>Ascomycota</taxon>
        <taxon>Saccharomycotina</taxon>
        <taxon>Saccharomycetes</taxon>
        <taxon>Saccharomycetales</taxon>
        <taxon>Saccharomycetaceae</taxon>
        <taxon>Lachancea</taxon>
    </lineage>
</organism>
<gene>
    <name evidence="2" type="ORF">LAQU0_S04e02718g</name>
</gene>
<dbReference type="AlphaFoldDB" id="A0A0P1KZF2"/>